<dbReference type="GO" id="GO:0007165">
    <property type="term" value="P:signal transduction"/>
    <property type="evidence" value="ECO:0007669"/>
    <property type="project" value="InterPro"/>
</dbReference>
<dbReference type="InterPro" id="IPR000159">
    <property type="entry name" value="RA_dom"/>
</dbReference>
<evidence type="ECO:0000313" key="6">
    <source>
        <dbReference type="Ensembl" id="ENSDCDP00010002021.1"/>
    </source>
</evidence>
<name>A0AAY4A4D8_9TELE</name>
<sequence length="147" mass="16729">MFLTVYLSNNESQLTEVPVTPETLCRDVVDLCKEPGETHCYLAEVWRGSERVLSDGERVVDVLQRWGQQRADVRFFLRHDCAPGTDSGETLSRRTPEQNSRIHFTNVATGLTFNLQVTRSPPKAFHSCATVNNHTVRSRIDKLVKNQ</sequence>
<keyword evidence="2" id="KW-0677">Repeat</keyword>
<dbReference type="GeneTree" id="ENSGT00940000153463"/>
<proteinExistence type="predicted"/>
<dbReference type="Gene3D" id="3.10.20.90">
    <property type="entry name" value="Phosphatidylinositol 3-kinase Catalytic Subunit, Chain A, domain 1"/>
    <property type="match status" value="1"/>
</dbReference>
<dbReference type="SMART" id="SM00314">
    <property type="entry name" value="RA"/>
    <property type="match status" value="1"/>
</dbReference>
<dbReference type="Proteomes" id="UP000694580">
    <property type="component" value="Chromosome 3"/>
</dbReference>
<dbReference type="FunFam" id="3.10.20.90:FF:000030">
    <property type="entry name" value="Apoptosis-stimulating of p53 protein 2 isoform 1"/>
    <property type="match status" value="1"/>
</dbReference>
<accession>A0AAY4A4D8</accession>
<dbReference type="GO" id="GO:0002039">
    <property type="term" value="F:p53 binding"/>
    <property type="evidence" value="ECO:0007669"/>
    <property type="project" value="InterPro"/>
</dbReference>
<protein>
    <recommendedName>
        <fullName evidence="5">Ras-associating domain-containing protein</fullName>
    </recommendedName>
</protein>
<evidence type="ECO:0000256" key="2">
    <source>
        <dbReference type="ARBA" id="ARBA00022737"/>
    </source>
</evidence>
<dbReference type="InterPro" id="IPR047163">
    <property type="entry name" value="ASPP1/2"/>
</dbReference>
<dbReference type="InterPro" id="IPR048945">
    <property type="entry name" value="RASSF8/10_RA"/>
</dbReference>
<evidence type="ECO:0000313" key="7">
    <source>
        <dbReference type="Proteomes" id="UP000694580"/>
    </source>
</evidence>
<keyword evidence="4" id="KW-0539">Nucleus</keyword>
<dbReference type="GO" id="GO:0005634">
    <property type="term" value="C:nucleus"/>
    <property type="evidence" value="ECO:0007669"/>
    <property type="project" value="UniProtKB-SubCell"/>
</dbReference>
<organism evidence="6 7">
    <name type="scientific">Denticeps clupeoides</name>
    <name type="common">denticle herring</name>
    <dbReference type="NCBI Taxonomy" id="299321"/>
    <lineage>
        <taxon>Eukaryota</taxon>
        <taxon>Metazoa</taxon>
        <taxon>Chordata</taxon>
        <taxon>Craniata</taxon>
        <taxon>Vertebrata</taxon>
        <taxon>Euteleostomi</taxon>
        <taxon>Actinopterygii</taxon>
        <taxon>Neopterygii</taxon>
        <taxon>Teleostei</taxon>
        <taxon>Clupei</taxon>
        <taxon>Clupeiformes</taxon>
        <taxon>Denticipitoidei</taxon>
        <taxon>Denticipitidae</taxon>
        <taxon>Denticeps</taxon>
    </lineage>
</organism>
<dbReference type="AlphaFoldDB" id="A0AAY4A4D8"/>
<comment type="subcellular location">
    <subcellularLocation>
        <location evidence="1">Nucleus</location>
    </subcellularLocation>
</comment>
<dbReference type="GO" id="GO:0042981">
    <property type="term" value="P:regulation of apoptotic process"/>
    <property type="evidence" value="ECO:0007669"/>
    <property type="project" value="InterPro"/>
</dbReference>
<evidence type="ECO:0000256" key="1">
    <source>
        <dbReference type="ARBA" id="ARBA00004123"/>
    </source>
</evidence>
<dbReference type="InterPro" id="IPR029071">
    <property type="entry name" value="Ubiquitin-like_domsf"/>
</dbReference>
<evidence type="ECO:0000256" key="4">
    <source>
        <dbReference type="ARBA" id="ARBA00023242"/>
    </source>
</evidence>
<dbReference type="Pfam" id="PF21712">
    <property type="entry name" value="RASSF8-10_RA"/>
    <property type="match status" value="1"/>
</dbReference>
<feature type="domain" description="Ras-associating" evidence="5">
    <location>
        <begin position="1"/>
        <end position="82"/>
    </location>
</feature>
<evidence type="ECO:0000259" key="5">
    <source>
        <dbReference type="PROSITE" id="PS50200"/>
    </source>
</evidence>
<keyword evidence="7" id="KW-1185">Reference proteome</keyword>
<evidence type="ECO:0000256" key="3">
    <source>
        <dbReference type="ARBA" id="ARBA00023043"/>
    </source>
</evidence>
<dbReference type="PANTHER" id="PTHR24131">
    <property type="entry name" value="APOPTOSIS-STIMULATING OF P53 PROTEIN"/>
    <property type="match status" value="1"/>
</dbReference>
<keyword evidence="3" id="KW-0040">ANK repeat</keyword>
<dbReference type="PANTHER" id="PTHR24131:SF8">
    <property type="entry name" value="APOPTOSIS-STIMULATING OF P53 PROTEIN 2"/>
    <property type="match status" value="1"/>
</dbReference>
<reference evidence="6 7" key="1">
    <citation type="submission" date="2020-06" db="EMBL/GenBank/DDBJ databases">
        <authorList>
            <consortium name="Wellcome Sanger Institute Data Sharing"/>
        </authorList>
    </citation>
    <scope>NUCLEOTIDE SEQUENCE [LARGE SCALE GENOMIC DNA]</scope>
</reference>
<dbReference type="SUPFAM" id="SSF54236">
    <property type="entry name" value="Ubiquitin-like"/>
    <property type="match status" value="1"/>
</dbReference>
<dbReference type="Ensembl" id="ENSDCDT00010002108.1">
    <property type="protein sequence ID" value="ENSDCDP00010002021.1"/>
    <property type="gene ID" value="ENSDCDG00010001013.1"/>
</dbReference>
<reference evidence="6" key="3">
    <citation type="submission" date="2025-09" db="UniProtKB">
        <authorList>
            <consortium name="Ensembl"/>
        </authorList>
    </citation>
    <scope>IDENTIFICATION</scope>
</reference>
<reference evidence="6" key="2">
    <citation type="submission" date="2025-08" db="UniProtKB">
        <authorList>
            <consortium name="Ensembl"/>
        </authorList>
    </citation>
    <scope>IDENTIFICATION</scope>
</reference>
<dbReference type="PROSITE" id="PS50200">
    <property type="entry name" value="RA"/>
    <property type="match status" value="1"/>
</dbReference>